<feature type="binding site" evidence="9">
    <location>
        <begin position="352"/>
        <end position="359"/>
    </location>
    <ligand>
        <name>ATP</name>
        <dbReference type="ChEBI" id="CHEBI:30616"/>
    </ligand>
</feature>
<keyword evidence="3 9" id="KW-0645">Protease</keyword>
<evidence type="ECO:0000313" key="16">
    <source>
        <dbReference type="Proteomes" id="UP000609530"/>
    </source>
</evidence>
<dbReference type="NCBIfam" id="TIGR00763">
    <property type="entry name" value="lon"/>
    <property type="match status" value="1"/>
</dbReference>
<keyword evidence="6 9" id="KW-0720">Serine protease</keyword>
<keyword evidence="16" id="KW-1185">Reference proteome</keyword>
<evidence type="ECO:0000256" key="6">
    <source>
        <dbReference type="ARBA" id="ARBA00022825"/>
    </source>
</evidence>
<evidence type="ECO:0000256" key="5">
    <source>
        <dbReference type="ARBA" id="ARBA00022801"/>
    </source>
</evidence>
<evidence type="ECO:0000256" key="8">
    <source>
        <dbReference type="ARBA" id="ARBA00023016"/>
    </source>
</evidence>
<feature type="region of interest" description="Disordered" evidence="12">
    <location>
        <begin position="777"/>
        <end position="798"/>
    </location>
</feature>
<accession>A0ABS6QD38</accession>
<dbReference type="InterPro" id="IPR003111">
    <property type="entry name" value="Lon_prtase_N"/>
</dbReference>
<comment type="subunit">
    <text evidence="9 10">Homohexamer. Organized in a ring with a central cavity.</text>
</comment>
<keyword evidence="2 9" id="KW-0963">Cytoplasm</keyword>
<evidence type="ECO:0000256" key="3">
    <source>
        <dbReference type="ARBA" id="ARBA00022670"/>
    </source>
</evidence>
<comment type="caution">
    <text evidence="15">The sequence shown here is derived from an EMBL/GenBank/DDBJ whole genome shotgun (WGS) entry which is preliminary data.</text>
</comment>
<dbReference type="InterPro" id="IPR027417">
    <property type="entry name" value="P-loop_NTPase"/>
</dbReference>
<evidence type="ECO:0000256" key="2">
    <source>
        <dbReference type="ARBA" id="ARBA00022490"/>
    </source>
</evidence>
<dbReference type="Gene3D" id="1.10.8.60">
    <property type="match status" value="1"/>
</dbReference>
<gene>
    <name evidence="9 15" type="primary">lon</name>
    <name evidence="15" type="ORF">HU760_016100</name>
</gene>
<dbReference type="InterPro" id="IPR054594">
    <property type="entry name" value="Lon_lid"/>
</dbReference>
<organism evidence="15 16">
    <name type="scientific">Pseudomonas oryzicola</name>
    <dbReference type="NCBI Taxonomy" id="485876"/>
    <lineage>
        <taxon>Bacteria</taxon>
        <taxon>Pseudomonadati</taxon>
        <taxon>Pseudomonadota</taxon>
        <taxon>Gammaproteobacteria</taxon>
        <taxon>Pseudomonadales</taxon>
        <taxon>Pseudomonadaceae</taxon>
        <taxon>Pseudomonas</taxon>
    </lineage>
</organism>
<dbReference type="Gene3D" id="2.30.130.40">
    <property type="entry name" value="LON domain-like"/>
    <property type="match status" value="1"/>
</dbReference>
<evidence type="ECO:0000256" key="1">
    <source>
        <dbReference type="ARBA" id="ARBA00004496"/>
    </source>
</evidence>
<dbReference type="InterPro" id="IPR003593">
    <property type="entry name" value="AAA+_ATPase"/>
</dbReference>
<evidence type="ECO:0000256" key="7">
    <source>
        <dbReference type="ARBA" id="ARBA00022840"/>
    </source>
</evidence>
<comment type="induction">
    <text evidence="9">By heat shock.</text>
</comment>
<dbReference type="InterPro" id="IPR027065">
    <property type="entry name" value="Lon_Prtase"/>
</dbReference>
<dbReference type="InterPro" id="IPR004815">
    <property type="entry name" value="Lon_bac/euk-typ"/>
</dbReference>
<evidence type="ECO:0000256" key="4">
    <source>
        <dbReference type="ARBA" id="ARBA00022741"/>
    </source>
</evidence>
<feature type="compositionally biased region" description="Basic and acidic residues" evidence="12">
    <location>
        <begin position="781"/>
        <end position="798"/>
    </location>
</feature>
<dbReference type="InterPro" id="IPR046336">
    <property type="entry name" value="Lon_prtase_N_sf"/>
</dbReference>
<dbReference type="Pfam" id="PF00004">
    <property type="entry name" value="AAA"/>
    <property type="match status" value="1"/>
</dbReference>
<feature type="active site" evidence="9 11">
    <location>
        <position position="717"/>
    </location>
</feature>
<dbReference type="InterPro" id="IPR015947">
    <property type="entry name" value="PUA-like_sf"/>
</dbReference>
<comment type="similarity">
    <text evidence="9 10 11">Belongs to the peptidase S16 family.</text>
</comment>
<evidence type="ECO:0000259" key="14">
    <source>
        <dbReference type="PROSITE" id="PS51787"/>
    </source>
</evidence>
<dbReference type="Pfam" id="PF22667">
    <property type="entry name" value="Lon_lid"/>
    <property type="match status" value="1"/>
</dbReference>
<dbReference type="Gene3D" id="1.20.58.1480">
    <property type="match status" value="1"/>
</dbReference>
<dbReference type="PANTHER" id="PTHR10046">
    <property type="entry name" value="ATP DEPENDENT LON PROTEASE FAMILY MEMBER"/>
    <property type="match status" value="1"/>
</dbReference>
<dbReference type="SMART" id="SM00382">
    <property type="entry name" value="AAA"/>
    <property type="match status" value="1"/>
</dbReference>
<feature type="active site" evidence="9 11">
    <location>
        <position position="674"/>
    </location>
</feature>
<dbReference type="Proteomes" id="UP000609530">
    <property type="component" value="Unassembled WGS sequence"/>
</dbReference>
<evidence type="ECO:0000256" key="11">
    <source>
        <dbReference type="PROSITE-ProRule" id="PRU01122"/>
    </source>
</evidence>
<dbReference type="Gene3D" id="3.30.230.10">
    <property type="match status" value="1"/>
</dbReference>
<evidence type="ECO:0000259" key="13">
    <source>
        <dbReference type="PROSITE" id="PS51786"/>
    </source>
</evidence>
<comment type="subcellular location">
    <subcellularLocation>
        <location evidence="1 9 10">Cytoplasm</location>
    </subcellularLocation>
</comment>
<keyword evidence="4 9" id="KW-0547">Nucleotide-binding</keyword>
<keyword evidence="8 9" id="KW-0346">Stress response</keyword>
<feature type="domain" description="Lon proteolytic" evidence="13">
    <location>
        <begin position="587"/>
        <end position="768"/>
    </location>
</feature>
<proteinExistence type="evidence at transcript level"/>
<dbReference type="EC" id="3.4.21.53" evidence="9 10"/>
<sequence length="798" mass="88673">MKTTLDLPLLPLRDVVVYPHMVIPLFVGREKSIEALEAAMTGEKQILLLAQKNPADDDPGEDALYRVGTVATVLQLLKLPDGTVKVLVEGEQRGAVERFSEVEGHIRAEVSLIDEADAAERESEVFVRTLLSQFEQYVQLGKKVPAEVLSSLNSIEEPGRLVDTMAAHMALKIEQKQEILEIVDLPTRVEHVLALLDAEIDLLQVEKRIRGRVKKQMERSQREYYLNEQMKAIQKELGDGDEGHNEVEELKKRIEAAGLPKDALAKAQAELNKLKQMSPMSAEATVVRSYLDWLVQVPWKAQSKVRLDLAKAEEILDADHYGLEEVKERILEYLAVQKRVKKIRGPVLCLVGPPGVGKTSLAESIAAATNRKFVRMALGGVRDEAEIRGHRRTYIGSMPGRLIQKMTKVGVRNPLFLLDEIDKMGSDMRGDPASALLEVLDPEQNHNFNDHYLEVDYDLSDVMFLCTSNSMNIPPALLDRMEVIRLPGYTEDEKINIAVKYLVPKQVKANGLKKEELEVDVSAIRDIIRYYTREAGVRGLERQIAKVCRKVVKEHTGQKQVKVKVASEQLEHLLGVRKFRYGLAEQQDQIGQVTGLAWTQVGGELLTIEAVVIPGKGQLIKTGSLGDVMVESITAAQTVVRSRARSLGIAADFHEKHDVHIHMPEGATPKDGPSAGIGMCTALVSALTQIPVRADVAMTGEITLRGQVLAIGGLKEKLLAAHRGGIKTVIIPEENVRDLKEIPENIKQDLQIKPVKWIDEVLQIALQYAPEPLPDVAPEIVAKDEKRDGDAKERISTH</sequence>
<dbReference type="SMART" id="SM00464">
    <property type="entry name" value="LON"/>
    <property type="match status" value="1"/>
</dbReference>
<dbReference type="SUPFAM" id="SSF54211">
    <property type="entry name" value="Ribosomal protein S5 domain 2-like"/>
    <property type="match status" value="1"/>
</dbReference>
<evidence type="ECO:0000256" key="12">
    <source>
        <dbReference type="SAM" id="MobiDB-lite"/>
    </source>
</evidence>
<evidence type="ECO:0000256" key="9">
    <source>
        <dbReference type="HAMAP-Rule" id="MF_01973"/>
    </source>
</evidence>
<dbReference type="PRINTS" id="PR00830">
    <property type="entry name" value="ENDOLAPTASE"/>
</dbReference>
<reference evidence="15 16" key="1">
    <citation type="journal article" date="2020" name="Microorganisms">
        <title>Reliable Identification of Environmental Pseudomonas Isolates Using the rpoD Gene.</title>
        <authorList>
            <consortium name="The Broad Institute Genome Sequencing Platform"/>
            <person name="Girard L."/>
            <person name="Lood C."/>
            <person name="Rokni-Zadeh H."/>
            <person name="van Noort V."/>
            <person name="Lavigne R."/>
            <person name="De Mot R."/>
        </authorList>
    </citation>
    <scope>NUCLEOTIDE SEQUENCE [LARGE SCALE GENOMIC DNA]</scope>
    <source>
        <strain evidence="15 16">RD9SR1</strain>
    </source>
</reference>
<comment type="catalytic activity">
    <reaction evidence="9 10 11">
        <text>Hydrolysis of proteins in presence of ATP.</text>
        <dbReference type="EC" id="3.4.21.53"/>
    </reaction>
</comment>
<dbReference type="InterPro" id="IPR020568">
    <property type="entry name" value="Ribosomal_Su5_D2-typ_SF"/>
</dbReference>
<dbReference type="HAMAP" id="MF_01973">
    <property type="entry name" value="lon_bact"/>
    <property type="match status" value="1"/>
</dbReference>
<dbReference type="SUPFAM" id="SSF88697">
    <property type="entry name" value="PUA domain-like"/>
    <property type="match status" value="1"/>
</dbReference>
<dbReference type="GO" id="GO:0004252">
    <property type="term" value="F:serine-type endopeptidase activity"/>
    <property type="evidence" value="ECO:0007669"/>
    <property type="project" value="UniProtKB-EC"/>
</dbReference>
<keyword evidence="7 9" id="KW-0067">ATP-binding</keyword>
<dbReference type="RefSeq" id="WP_186675920.1">
    <property type="nucleotide sequence ID" value="NZ_JABWRZ020000001.1"/>
</dbReference>
<dbReference type="Pfam" id="PF02190">
    <property type="entry name" value="LON_substr_bdg"/>
    <property type="match status" value="1"/>
</dbReference>
<keyword evidence="5 9" id="KW-0378">Hydrolase</keyword>
<evidence type="ECO:0000313" key="15">
    <source>
        <dbReference type="EMBL" id="MBV4492120.1"/>
    </source>
</evidence>
<dbReference type="PROSITE" id="PS51787">
    <property type="entry name" value="LON_N"/>
    <property type="match status" value="1"/>
</dbReference>
<evidence type="ECO:0000256" key="10">
    <source>
        <dbReference type="PIRNR" id="PIRNR001174"/>
    </source>
</evidence>
<name>A0ABS6QD38_9PSED</name>
<dbReference type="PIRSF" id="PIRSF001174">
    <property type="entry name" value="Lon_proteas"/>
    <property type="match status" value="1"/>
</dbReference>
<feature type="domain" description="Lon N-terminal" evidence="14">
    <location>
        <begin position="7"/>
        <end position="200"/>
    </location>
</feature>
<comment type="function">
    <text evidence="9">ATP-dependent serine protease that mediates the selective degradation of mutant and abnormal proteins as well as certain short-lived regulatory proteins. Required for cellular homeostasis and for survival from DNA damage and developmental changes induced by stress. Degrades polypeptides processively to yield small peptide fragments that are 5 to 10 amino acids long. Binds to DNA in a double-stranded, site-specific manner.</text>
</comment>
<dbReference type="SUPFAM" id="SSF52540">
    <property type="entry name" value="P-loop containing nucleoside triphosphate hydrolases"/>
    <property type="match status" value="1"/>
</dbReference>
<dbReference type="InterPro" id="IPR027543">
    <property type="entry name" value="Lon_bac"/>
</dbReference>
<dbReference type="EMBL" id="JABWRZ020000001">
    <property type="protein sequence ID" value="MBV4492120.1"/>
    <property type="molecule type" value="Genomic_DNA"/>
</dbReference>
<dbReference type="Gene3D" id="1.20.5.5270">
    <property type="match status" value="1"/>
</dbReference>
<protein>
    <recommendedName>
        <fullName evidence="9 10">Lon protease</fullName>
        <ecNumber evidence="9 10">3.4.21.53</ecNumber>
    </recommendedName>
    <alternativeName>
        <fullName evidence="9">ATP-dependent protease La</fullName>
    </alternativeName>
</protein>
<dbReference type="InterPro" id="IPR014721">
    <property type="entry name" value="Ribsml_uS5_D2-typ_fold_subgr"/>
</dbReference>
<dbReference type="PROSITE" id="PS51786">
    <property type="entry name" value="LON_PROTEOLYTIC"/>
    <property type="match status" value="1"/>
</dbReference>
<dbReference type="Gene3D" id="3.40.50.300">
    <property type="entry name" value="P-loop containing nucleotide triphosphate hydrolases"/>
    <property type="match status" value="1"/>
</dbReference>
<dbReference type="InterPro" id="IPR003959">
    <property type="entry name" value="ATPase_AAA_core"/>
</dbReference>
<dbReference type="InterPro" id="IPR008269">
    <property type="entry name" value="Lon_proteolytic"/>
</dbReference>
<dbReference type="NCBIfam" id="NF008053">
    <property type="entry name" value="PRK10787.1"/>
    <property type="match status" value="1"/>
</dbReference>
<dbReference type="CDD" id="cd19500">
    <property type="entry name" value="RecA-like_Lon"/>
    <property type="match status" value="1"/>
</dbReference>
<dbReference type="Pfam" id="PF05362">
    <property type="entry name" value="Lon_C"/>
    <property type="match status" value="1"/>
</dbReference>